<proteinExistence type="predicted"/>
<evidence type="ECO:0000256" key="3">
    <source>
        <dbReference type="SAM" id="MobiDB-lite"/>
    </source>
</evidence>
<dbReference type="AlphaFoldDB" id="A0A5C0UHH3"/>
<keyword evidence="2" id="KW-0677">Repeat</keyword>
<evidence type="ECO:0008006" key="6">
    <source>
        <dbReference type="Google" id="ProtNLM"/>
    </source>
</evidence>
<keyword evidence="5" id="KW-1185">Reference proteome</keyword>
<dbReference type="Gene3D" id="3.80.10.10">
    <property type="entry name" value="Ribonuclease Inhibitor"/>
    <property type="match status" value="1"/>
</dbReference>
<dbReference type="Proteomes" id="UP000325004">
    <property type="component" value="Chromosome"/>
</dbReference>
<dbReference type="KEGG" id="cpri:FZC34_02615"/>
<evidence type="ECO:0000313" key="5">
    <source>
        <dbReference type="Proteomes" id="UP000325004"/>
    </source>
</evidence>
<evidence type="ECO:0000313" key="4">
    <source>
        <dbReference type="EMBL" id="QEK38782.1"/>
    </source>
</evidence>
<evidence type="ECO:0000256" key="2">
    <source>
        <dbReference type="ARBA" id="ARBA00022737"/>
    </source>
</evidence>
<dbReference type="PANTHER" id="PTHR45752">
    <property type="entry name" value="LEUCINE-RICH REPEAT-CONTAINING"/>
    <property type="match status" value="1"/>
</dbReference>
<dbReference type="InterPro" id="IPR003591">
    <property type="entry name" value="Leu-rich_rpt_typical-subtyp"/>
</dbReference>
<dbReference type="InterPro" id="IPR032675">
    <property type="entry name" value="LRR_dom_sf"/>
</dbReference>
<feature type="region of interest" description="Disordered" evidence="3">
    <location>
        <begin position="106"/>
        <end position="180"/>
    </location>
</feature>
<organism evidence="4 5">
    <name type="scientific">Candidatus Cytomitobacter primus</name>
    <dbReference type="NCBI Taxonomy" id="2066024"/>
    <lineage>
        <taxon>Bacteria</taxon>
        <taxon>Pseudomonadati</taxon>
        <taxon>Pseudomonadota</taxon>
        <taxon>Alphaproteobacteria</taxon>
        <taxon>Holosporales</taxon>
        <taxon>Holosporaceae</taxon>
        <taxon>Candidatus Cytomitobacter</taxon>
    </lineage>
</organism>
<feature type="compositionally biased region" description="Low complexity" evidence="3">
    <location>
        <begin position="127"/>
        <end position="147"/>
    </location>
</feature>
<protein>
    <recommendedName>
        <fullName evidence="6">Leucine-rich repeat domain-containing protein</fullName>
    </recommendedName>
</protein>
<dbReference type="SMART" id="SM00369">
    <property type="entry name" value="LRR_TYP"/>
    <property type="match status" value="2"/>
</dbReference>
<dbReference type="RefSeq" id="WP_148971903.1">
    <property type="nucleotide sequence ID" value="NZ_CP043316.1"/>
</dbReference>
<dbReference type="PROSITE" id="PS51450">
    <property type="entry name" value="LRR"/>
    <property type="match status" value="2"/>
</dbReference>
<feature type="compositionally biased region" description="Basic and acidic residues" evidence="3">
    <location>
        <begin position="148"/>
        <end position="159"/>
    </location>
</feature>
<dbReference type="EMBL" id="CP043316">
    <property type="protein sequence ID" value="QEK38782.1"/>
    <property type="molecule type" value="Genomic_DNA"/>
</dbReference>
<sequence length="557" mass="62513">MKCHRNILIVVFSSFLMYDSPHAMGEELNKDTNNMCAFIVQALEGDAVQNRSDLVNILKETSMVMLELEEIKGKLSGLSSKLRGYGFDDHKSGTESEKKLIAKEVEESVDNQEKTTICDENAPNCESQESQGLSDSSGSSSSGNTSPSHDEISDSKQPETELVVASETKKADSQETTNCNENTTTLLDSKKDVASRAVLDASTECDDIEELDAKYKYTKPEEPYAAYYTTIQEDIEILKHEIMTTYVEADSIKQKLQLNQRVVSIPDLSNASLTSSVHDVRFNEIDISKMHYDPNHFRLHTLELYDCTGVSLPRIDLYDIFQISIINHLGSEMNASDFFMLPIDFNPSVVNIINSNLSGVFMGLSNTVYKLLTLNISHNALKKFEKFSAPKLQVLNGNDNSFTNLPLYLENLQYLFLQNNLINNIDCDNSLKSLRVLDLSGNNLSTLNSNILKIGSIAPNLEELHISHNKMEGFIDLGDIPKLRILKASDNIRLSIRFNRNIEYIDVTNTYIMEVTNCPAVAFITFEYTPSMVSSTVISRTESLLKSDEFKKKLIVN</sequence>
<accession>A0A5C0UHH3</accession>
<evidence type="ECO:0000256" key="1">
    <source>
        <dbReference type="ARBA" id="ARBA00022614"/>
    </source>
</evidence>
<feature type="compositionally biased region" description="Basic and acidic residues" evidence="3">
    <location>
        <begin position="106"/>
        <end position="117"/>
    </location>
</feature>
<reference evidence="4 5" key="1">
    <citation type="submission" date="2019-08" db="EMBL/GenBank/DDBJ databases">
        <title>Highly reduced genomes of protist endosymbionts show evolutionary convergence.</title>
        <authorList>
            <person name="George E."/>
            <person name="Husnik F."/>
            <person name="Tashyreva D."/>
            <person name="Prokopchuk G."/>
            <person name="Horak A."/>
            <person name="Kwong W.K."/>
            <person name="Lukes J."/>
            <person name="Keeling P.J."/>
        </authorList>
    </citation>
    <scope>NUCLEOTIDE SEQUENCE [LARGE SCALE GENOMIC DNA]</scope>
    <source>
        <strain evidence="4">1604LC</strain>
    </source>
</reference>
<name>A0A5C0UHH3_9PROT</name>
<dbReference type="PANTHER" id="PTHR45752:SF187">
    <property type="entry name" value="LEUCINE-RICH REPEAT AND IQ DOMAIN-CONTAINING PROTEIN 4"/>
    <property type="match status" value="1"/>
</dbReference>
<dbReference type="InterPro" id="IPR050715">
    <property type="entry name" value="LRR-SigEffector_domain"/>
</dbReference>
<gene>
    <name evidence="4" type="ORF">FZC34_02615</name>
</gene>
<dbReference type="SUPFAM" id="SSF52058">
    <property type="entry name" value="L domain-like"/>
    <property type="match status" value="1"/>
</dbReference>
<keyword evidence="1" id="KW-0433">Leucine-rich repeat</keyword>
<dbReference type="InterPro" id="IPR001611">
    <property type="entry name" value="Leu-rich_rpt"/>
</dbReference>